<keyword evidence="5" id="KW-1185">Reference proteome</keyword>
<evidence type="ECO:0000259" key="2">
    <source>
        <dbReference type="Pfam" id="PF21788"/>
    </source>
</evidence>
<dbReference type="Proteomes" id="UP001162164">
    <property type="component" value="Unassembled WGS sequence"/>
</dbReference>
<dbReference type="EMBL" id="JAPWTJ010000134">
    <property type="protein sequence ID" value="KAJ8982310.1"/>
    <property type="molecule type" value="Genomic_DNA"/>
</dbReference>
<dbReference type="InterPro" id="IPR048365">
    <property type="entry name" value="TNP-like_RNaseH_N"/>
</dbReference>
<organism evidence="4 5">
    <name type="scientific">Molorchus minor</name>
    <dbReference type="NCBI Taxonomy" id="1323400"/>
    <lineage>
        <taxon>Eukaryota</taxon>
        <taxon>Metazoa</taxon>
        <taxon>Ecdysozoa</taxon>
        <taxon>Arthropoda</taxon>
        <taxon>Hexapoda</taxon>
        <taxon>Insecta</taxon>
        <taxon>Pterygota</taxon>
        <taxon>Neoptera</taxon>
        <taxon>Endopterygota</taxon>
        <taxon>Coleoptera</taxon>
        <taxon>Polyphaga</taxon>
        <taxon>Cucujiformia</taxon>
        <taxon>Chrysomeloidea</taxon>
        <taxon>Cerambycidae</taxon>
        <taxon>Lamiinae</taxon>
        <taxon>Monochamini</taxon>
        <taxon>Molorchus</taxon>
    </lineage>
</organism>
<evidence type="ECO:0000259" key="3">
    <source>
        <dbReference type="Pfam" id="PF21789"/>
    </source>
</evidence>
<name>A0ABQ9JYD9_9CUCU</name>
<gene>
    <name evidence="4" type="ORF">NQ317_001170</name>
</gene>
<dbReference type="InterPro" id="IPR048367">
    <property type="entry name" value="TNP-like_RNaseH_C"/>
</dbReference>
<feature type="domain" description="Transposable element P transposase-like RNase H" evidence="1">
    <location>
        <begin position="2"/>
        <end position="116"/>
    </location>
</feature>
<evidence type="ECO:0008006" key="6">
    <source>
        <dbReference type="Google" id="ProtNLM"/>
    </source>
</evidence>
<comment type="caution">
    <text evidence="4">The sequence shown here is derived from an EMBL/GenBank/DDBJ whole genome shotgun (WGS) entry which is preliminary data.</text>
</comment>
<feature type="domain" description="Transposable element P transposase-like GTP-binding insertion" evidence="2">
    <location>
        <begin position="144"/>
        <end position="258"/>
    </location>
</feature>
<dbReference type="InterPro" id="IPR048366">
    <property type="entry name" value="TNP-like_GBD"/>
</dbReference>
<evidence type="ECO:0000313" key="4">
    <source>
        <dbReference type="EMBL" id="KAJ8982310.1"/>
    </source>
</evidence>
<dbReference type="PANTHER" id="PTHR47577:SF2">
    <property type="entry name" value="THAP DOMAIN CONTAINING 9"/>
    <property type="match status" value="1"/>
</dbReference>
<dbReference type="Pfam" id="PF21787">
    <property type="entry name" value="TNP-like_RNaseH_N"/>
    <property type="match status" value="1"/>
</dbReference>
<reference evidence="4" key="1">
    <citation type="journal article" date="2023" name="Insect Mol. Biol.">
        <title>Genome sequencing provides insights into the evolution of gene families encoding plant cell wall-degrading enzymes in longhorned beetles.</title>
        <authorList>
            <person name="Shin N.R."/>
            <person name="Okamura Y."/>
            <person name="Kirsch R."/>
            <person name="Pauchet Y."/>
        </authorList>
    </citation>
    <scope>NUCLEOTIDE SEQUENCE</scope>
    <source>
        <strain evidence="4">MMC_N1</strain>
    </source>
</reference>
<dbReference type="Pfam" id="PF21788">
    <property type="entry name" value="TNP-like_GBD"/>
    <property type="match status" value="1"/>
</dbReference>
<proteinExistence type="predicted"/>
<accession>A0ABQ9JYD9</accession>
<dbReference type="Pfam" id="PF21789">
    <property type="entry name" value="TNP-like_RNaseH_C"/>
    <property type="match status" value="1"/>
</dbReference>
<evidence type="ECO:0000259" key="1">
    <source>
        <dbReference type="Pfam" id="PF21787"/>
    </source>
</evidence>
<protein>
    <recommendedName>
        <fullName evidence="6">Transposase</fullName>
    </recommendedName>
</protein>
<evidence type="ECO:0000313" key="5">
    <source>
        <dbReference type="Proteomes" id="UP001162164"/>
    </source>
</evidence>
<sequence length="484" mass="55390">MDKLNKTVILIFDEIALSEQLTFDSSTDKVVGYVDLGHDLGRRNEFANHALVFMIHGLRKVWKQPVAYYFSRGTIKTNQLIPIIKEVIVELQNSGLKVLATVCDQGPTNRAAIRILCNSTCGSRYGPFFFVNNQKIITLFDVPHLLKALRNAFLKYNIQFDKTKFAKLEHVIKCFNIDKTKRFQGLRKIREMYFYVNKYNSLKMKVSVAARTLSNTVASFIECMISGNLGLPSEAIYTAEFIHDIDTLFDSFNGRTPTPELGKPYRRCLSAKSRHHGLWDRMLSKINSWVFFSKDGKSKKDKIPFKNGWLTTIKGTIELFKMCQKMGFKYLRTRSLNQDPIENLFAGIRQYGSTNTNPTCFQFISALKTSVLNSLIEPHARNQNCEQDNSTILDNLQSFINIGDIQTEVASCLEHNELTDIIPQFNGNLDGVDIQTTTYVAGFLVKKIRNIDCAKCRDSLIIQDDNLEQQHTFTMLKENDEKKD</sequence>
<dbReference type="PANTHER" id="PTHR47577">
    <property type="entry name" value="THAP DOMAIN-CONTAINING PROTEIN 6"/>
    <property type="match status" value="1"/>
</dbReference>
<feature type="domain" description="Transposable element P transposase-like RNase H C-terminal" evidence="3">
    <location>
        <begin position="336"/>
        <end position="366"/>
    </location>
</feature>